<keyword evidence="4" id="KW-0807">Transducer</keyword>
<dbReference type="Pfam" id="PF18947">
    <property type="entry name" value="HAMP_2"/>
    <property type="match status" value="1"/>
</dbReference>
<evidence type="ECO:0000256" key="5">
    <source>
        <dbReference type="SAM" id="MobiDB-lite"/>
    </source>
</evidence>
<dbReference type="InterPro" id="IPR004089">
    <property type="entry name" value="MCPsignal_dom"/>
</dbReference>
<dbReference type="GO" id="GO:0007165">
    <property type="term" value="P:signal transduction"/>
    <property type="evidence" value="ECO:0007669"/>
    <property type="project" value="UniProtKB-KW"/>
</dbReference>
<keyword evidence="9" id="KW-1185">Reference proteome</keyword>
<evidence type="ECO:0000313" key="9">
    <source>
        <dbReference type="Proteomes" id="UP000017184"/>
    </source>
</evidence>
<dbReference type="InterPro" id="IPR003660">
    <property type="entry name" value="HAMP_dom"/>
</dbReference>
<dbReference type="Pfam" id="PF18575">
    <property type="entry name" value="HAMP_N3"/>
    <property type="match status" value="1"/>
</dbReference>
<dbReference type="Pfam" id="PF00015">
    <property type="entry name" value="MCPsignal"/>
    <property type="match status" value="1"/>
</dbReference>
<dbReference type="PANTHER" id="PTHR43531:SF14">
    <property type="entry name" value="METHYL-ACCEPTING CHEMOTAXIS PROTEIN I-RELATED"/>
    <property type="match status" value="1"/>
</dbReference>
<dbReference type="Gene3D" id="1.20.120.1530">
    <property type="match status" value="1"/>
</dbReference>
<keyword evidence="6" id="KW-1133">Transmembrane helix</keyword>
<dbReference type="PANTHER" id="PTHR43531">
    <property type="entry name" value="PROTEIN ICFG"/>
    <property type="match status" value="1"/>
</dbReference>
<evidence type="ECO:0000313" key="8">
    <source>
        <dbReference type="EMBL" id="AGX88306.1"/>
    </source>
</evidence>
<feature type="transmembrane region" description="Helical" evidence="6">
    <location>
        <begin position="331"/>
        <end position="356"/>
    </location>
</feature>
<dbReference type="FunFam" id="1.10.287.950:FF:000001">
    <property type="entry name" value="Methyl-accepting chemotaxis sensory transducer"/>
    <property type="match status" value="1"/>
</dbReference>
<evidence type="ECO:0000256" key="2">
    <source>
        <dbReference type="ARBA" id="ARBA00022481"/>
    </source>
</evidence>
<comment type="similarity">
    <text evidence="3">Belongs to the methyl-accepting chemotaxis (MCP) protein family.</text>
</comment>
<proteinExistence type="inferred from homology"/>
<dbReference type="HOGENOM" id="CLU_000445_107_4_4"/>
<evidence type="ECO:0000259" key="7">
    <source>
        <dbReference type="PROSITE" id="PS50111"/>
    </source>
</evidence>
<dbReference type="CDD" id="cd11386">
    <property type="entry name" value="MCP_signal"/>
    <property type="match status" value="1"/>
</dbReference>
<comment type="subcellular location">
    <subcellularLocation>
        <location evidence="1">Membrane</location>
    </subcellularLocation>
</comment>
<evidence type="ECO:0000256" key="4">
    <source>
        <dbReference type="PROSITE-ProRule" id="PRU00284"/>
    </source>
</evidence>
<keyword evidence="6" id="KW-0472">Membrane</keyword>
<dbReference type="Gene3D" id="1.10.287.950">
    <property type="entry name" value="Methyl-accepting chemotaxis protein"/>
    <property type="match status" value="1"/>
</dbReference>
<keyword evidence="6" id="KW-0812">Transmembrane</keyword>
<dbReference type="GO" id="GO:0006935">
    <property type="term" value="P:chemotaxis"/>
    <property type="evidence" value="ECO:0007669"/>
    <property type="project" value="TreeGrafter"/>
</dbReference>
<dbReference type="Proteomes" id="UP000017184">
    <property type="component" value="Chromosome"/>
</dbReference>
<dbReference type="KEGG" id="cbx:Cenrod_2241"/>
<dbReference type="SMART" id="SM00283">
    <property type="entry name" value="MA"/>
    <property type="match status" value="1"/>
</dbReference>
<dbReference type="STRING" id="946483.Cenrod_2241"/>
<dbReference type="PROSITE" id="PS50111">
    <property type="entry name" value="CHEMOTAXIS_TRANSDUC_2"/>
    <property type="match status" value="1"/>
</dbReference>
<sequence length="994" mass="107868">MKPIHTPASLPTTQEDTPTSSSIWSIGIRLMARMNFAKKALLITACFLLPIGLLAFLFFSVSIAERNFTVSETQGVSYLRTLMPVIRAAQDLRAILDRVQAGIKIDKSTMEEASAKLKSSMEVMTLVDATLGARLNTGKFFQSLQQGVQTQLDTQNQTETSGSAPAVVAALKLASFVGNSSNLILDPEVASFHLARAGVLEAVELIIATSQTRRLATELISLREESRLLLLADRLARLKVGSDRIASAFAEAYDYDASLQAAVNSEATLKSLKEFINTTHDNVILEKDVLDATMYYQDANARLEELYGLVDRTLGTIDSLLQKRLQRIERALLWSTVALGLSLLLSAYLFYSFFLVTHSGLHLVRRHLQDIARGDLRHAPTAPDSSEDETDQVLQSLSDMHTVLSRFQSEQLEMAKRQDAGIVEHIIPVAELPGEYAAMAQAINDLTGAQNKVTFQLVDLIQQYAEGNFSCAMPMLPGQKHRITEVANAAREKLQAAAGAAIANLRVVNALNKASTNVMIADAHHVILFMNDAMKNMMQRNETTLQKIFPQFDSNKLIGQSIDLFHKNLEHQHTLLENLQGTHRTQIQIGPLYFALAVSPILDECRQRIGTVVEWYDRTQDVAVESELAAAVQASAEGNFSQRIGLEGKTGIYATLASSMNELMQTSEVGLSDVATMLEAFARGDLHFRLERDYQGLFGKLKDAGNQTAEQLGRVIGEVHVAADALSNAANQVSATAQSLSHAASEQASNVEQTSSLIEQISASITQNTDSACVTDSEATKAAREAGDGGVAVTQTVQAMKQIATKIGIVDDIAYQTNLLALNAAIEAARAGEHGRGFAVVATEVRKLAERSQDAAREIGELAANSVSTAERAGKLLDEIVPSIRKTSQLVQEIAAASAEQSESAVRISESMGQLNKTTQQNAATSEELAATADGLSDQAAQLQRAIAFFDAHDPTHIPAHTQNKKLPHPLPMRSLHALATPSKHTNFSPYSLP</sequence>
<organism evidence="8 9">
    <name type="scientific">Candidatus Symbiobacter mobilis CR</name>
    <dbReference type="NCBI Taxonomy" id="946483"/>
    <lineage>
        <taxon>Bacteria</taxon>
        <taxon>Pseudomonadati</taxon>
        <taxon>Pseudomonadota</taxon>
        <taxon>Betaproteobacteria</taxon>
        <taxon>Burkholderiales</taxon>
        <taxon>Comamonadaceae</taxon>
    </lineage>
</organism>
<feature type="compositionally biased region" description="Polar residues" evidence="5">
    <location>
        <begin position="9"/>
        <end position="20"/>
    </location>
</feature>
<evidence type="ECO:0000256" key="3">
    <source>
        <dbReference type="ARBA" id="ARBA00029447"/>
    </source>
</evidence>
<protein>
    <submittedName>
        <fullName evidence="8">Methyl-accepting chemotaxis protein</fullName>
    </submittedName>
</protein>
<dbReference type="PATRIC" id="fig|946483.4.peg.2260"/>
<feature type="domain" description="Methyl-accepting transducer" evidence="7">
    <location>
        <begin position="722"/>
        <end position="937"/>
    </location>
</feature>
<reference evidence="8 9" key="1">
    <citation type="journal article" date="2013" name="Genome Biol.">
        <title>Genomic analysis reveals key aspects of prokaryotic symbiosis in the phototrophic consortium "Chlorochromatium aggregatum".</title>
        <authorList>
            <person name="Liu Z."/>
            <person name="Muller J."/>
            <person name="Li T."/>
            <person name="Alvey R.M."/>
            <person name="Vogl K."/>
            <person name="Frigaard N.U."/>
            <person name="Rockwell N.C."/>
            <person name="Boyd E.S."/>
            <person name="Tomsho L.P."/>
            <person name="Schuster S.C."/>
            <person name="Henke P."/>
            <person name="Rohde M."/>
            <person name="Overmann J."/>
            <person name="Bryant D.A."/>
        </authorList>
    </citation>
    <scope>NUCLEOTIDE SEQUENCE [LARGE SCALE GENOMIC DNA]</scope>
    <source>
        <strain evidence="8">CR</strain>
    </source>
</reference>
<feature type="transmembrane region" description="Helical" evidence="6">
    <location>
        <begin position="40"/>
        <end position="59"/>
    </location>
</feature>
<evidence type="ECO:0000256" key="1">
    <source>
        <dbReference type="ARBA" id="ARBA00004370"/>
    </source>
</evidence>
<accession>U5N9R2</accession>
<evidence type="ECO:0000256" key="6">
    <source>
        <dbReference type="SAM" id="Phobius"/>
    </source>
</evidence>
<dbReference type="EMBL" id="CP004885">
    <property type="protein sequence ID" value="AGX88306.1"/>
    <property type="molecule type" value="Genomic_DNA"/>
</dbReference>
<dbReference type="InterPro" id="IPR041395">
    <property type="entry name" value="McpB_HAMP_3rd"/>
</dbReference>
<gene>
    <name evidence="8" type="ORF">Cenrod_2241</name>
</gene>
<dbReference type="Gene3D" id="3.30.450.20">
    <property type="entry name" value="PAS domain"/>
    <property type="match status" value="1"/>
</dbReference>
<keyword evidence="2" id="KW-0488">Methylation</keyword>
<dbReference type="SUPFAM" id="SSF58104">
    <property type="entry name" value="Methyl-accepting chemotaxis protein (MCP) signaling domain"/>
    <property type="match status" value="1"/>
</dbReference>
<feature type="region of interest" description="Disordered" evidence="5">
    <location>
        <begin position="1"/>
        <end position="20"/>
    </location>
</feature>
<dbReference type="eggNOG" id="COG0840">
    <property type="taxonomic scope" value="Bacteria"/>
</dbReference>
<name>U5N9R2_9BURK</name>
<dbReference type="AlphaFoldDB" id="U5N9R2"/>
<dbReference type="GO" id="GO:0004888">
    <property type="term" value="F:transmembrane signaling receptor activity"/>
    <property type="evidence" value="ECO:0007669"/>
    <property type="project" value="TreeGrafter"/>
</dbReference>
<dbReference type="GO" id="GO:0005886">
    <property type="term" value="C:plasma membrane"/>
    <property type="evidence" value="ECO:0007669"/>
    <property type="project" value="TreeGrafter"/>
</dbReference>
<dbReference type="InterPro" id="IPR051310">
    <property type="entry name" value="MCP_chemotaxis"/>
</dbReference>